<reference evidence="3 4" key="1">
    <citation type="submission" date="2018-10" db="EMBL/GenBank/DDBJ databases">
        <title>Genomic Encyclopedia of Type Strains, Phase IV (KMG-IV): sequencing the most valuable type-strain genomes for metagenomic binning, comparative biology and taxonomic classification.</title>
        <authorList>
            <person name="Goeker M."/>
        </authorList>
    </citation>
    <scope>NUCLEOTIDE SEQUENCE [LARGE SCALE GENOMIC DNA]</scope>
    <source>
        <strain evidence="3 4">DSM 25080</strain>
    </source>
</reference>
<feature type="signal peptide" evidence="1">
    <location>
        <begin position="1"/>
        <end position="35"/>
    </location>
</feature>
<name>A0A3M0A3Z5_9GAMM</name>
<feature type="domain" description="DUF4136" evidence="2">
    <location>
        <begin position="35"/>
        <end position="198"/>
    </location>
</feature>
<keyword evidence="1" id="KW-0732">Signal</keyword>
<accession>A0A3M0A3Z5</accession>
<dbReference type="Pfam" id="PF13590">
    <property type="entry name" value="DUF4136"/>
    <property type="match status" value="1"/>
</dbReference>
<protein>
    <submittedName>
        <fullName evidence="3">Uncharacterized protein DUF4136</fullName>
    </submittedName>
</protein>
<evidence type="ECO:0000313" key="4">
    <source>
        <dbReference type="Proteomes" id="UP000267187"/>
    </source>
</evidence>
<evidence type="ECO:0000313" key="3">
    <source>
        <dbReference type="EMBL" id="RMA79337.1"/>
    </source>
</evidence>
<dbReference type="PROSITE" id="PS51257">
    <property type="entry name" value="PROKAR_LIPOPROTEIN"/>
    <property type="match status" value="1"/>
</dbReference>
<proteinExistence type="predicted"/>
<comment type="caution">
    <text evidence="3">The sequence shown here is derived from an EMBL/GenBank/DDBJ whole genome shotgun (WGS) entry which is preliminary data.</text>
</comment>
<organism evidence="3 4">
    <name type="scientific">Umboniibacter marinipuniceus</name>
    <dbReference type="NCBI Taxonomy" id="569599"/>
    <lineage>
        <taxon>Bacteria</taxon>
        <taxon>Pseudomonadati</taxon>
        <taxon>Pseudomonadota</taxon>
        <taxon>Gammaproteobacteria</taxon>
        <taxon>Cellvibrionales</taxon>
        <taxon>Cellvibrionaceae</taxon>
        <taxon>Umboniibacter</taxon>
    </lineage>
</organism>
<dbReference type="Gene3D" id="3.30.160.670">
    <property type="match status" value="1"/>
</dbReference>
<evidence type="ECO:0000259" key="2">
    <source>
        <dbReference type="Pfam" id="PF13590"/>
    </source>
</evidence>
<gene>
    <name evidence="3" type="ORF">DFR27_1777</name>
</gene>
<dbReference type="EMBL" id="REFJ01000004">
    <property type="protein sequence ID" value="RMA79337.1"/>
    <property type="molecule type" value="Genomic_DNA"/>
</dbReference>
<sequence length="199" mass="21702">MTNRSSTAISLFAAKLTAGITAILLLAACAGSPTADYDPDYNFGGSKTYQLVPSSALASDETAISSQLLNDRMVASIKAQLAYAGYTEQQEGAALQITYHLESLSAFRGNSVGASTGLGWYDYHRYPMHYSPRFYGEQTTLKETDNDKVKVTIDISDAASEKLVWRVSSARRLLNQSTPERSEAAVDKAVQYLLKNLPR</sequence>
<dbReference type="AlphaFoldDB" id="A0A3M0A3Z5"/>
<evidence type="ECO:0000256" key="1">
    <source>
        <dbReference type="SAM" id="SignalP"/>
    </source>
</evidence>
<feature type="chain" id="PRO_5018247872" evidence="1">
    <location>
        <begin position="36"/>
        <end position="199"/>
    </location>
</feature>
<dbReference type="RefSeq" id="WP_170150827.1">
    <property type="nucleotide sequence ID" value="NZ_REFJ01000004.1"/>
</dbReference>
<dbReference type="InterPro" id="IPR025411">
    <property type="entry name" value="DUF4136"/>
</dbReference>
<dbReference type="Proteomes" id="UP000267187">
    <property type="component" value="Unassembled WGS sequence"/>
</dbReference>
<keyword evidence="4" id="KW-1185">Reference proteome</keyword>